<evidence type="ECO:0008006" key="8">
    <source>
        <dbReference type="Google" id="ProtNLM"/>
    </source>
</evidence>
<dbReference type="PANTHER" id="PTHR31627">
    <property type="entry name" value="SERPENTINE RECEPTOR CLASS GAMMA-RELATED"/>
    <property type="match status" value="1"/>
</dbReference>
<dbReference type="PANTHER" id="PTHR31627:SF42">
    <property type="entry name" value="G_PROTEIN_RECEP_F1_2 DOMAIN-CONTAINING PROTEIN-RELATED"/>
    <property type="match status" value="1"/>
</dbReference>
<dbReference type="InterPro" id="IPR051119">
    <property type="entry name" value="Nematode_SR-like"/>
</dbReference>
<proteinExistence type="predicted"/>
<name>A0A0D6LU11_9BILA</name>
<evidence type="ECO:0000313" key="6">
    <source>
        <dbReference type="EMBL" id="EPB75550.1"/>
    </source>
</evidence>
<evidence type="ECO:0000256" key="4">
    <source>
        <dbReference type="ARBA" id="ARBA00023136"/>
    </source>
</evidence>
<sequence length="350" mass="39954">MDRSYLNTICADGGQGVEPSQRRNYSRVVPGMRICDKVNFSLNPGSQSYKALGRNRKTTRRKGRQMSTQEAYPWTFDAMFLITTVTALYYGYMLIITLYSKSEAFKSAFFMIFRVTGFFDIIGIFAVEWVRTDRKSGFGPAIEPFTRTMYAMTGVCFFTHLFGSFSMTLNRYTAVCFPWVYGKIWTSKNVRILLLVDVIVAFAAHIELFYTRFLYKRFVRIVSSCTTIVYGCVSVILISRTIYIAVKVNKKSKGHHKMGLVLFVAFDCLLGLVDCIYESADLFGLSDDNALFIWITNNITLLMFFILSINAYSMTFLSKELRVEAIAPFRRKFCPRQSSDAAITVVISKG</sequence>
<gene>
    <name evidence="6" type="ORF">ANCCEY_05372</name>
</gene>
<keyword evidence="2 5" id="KW-0812">Transmembrane</keyword>
<reference evidence="6 7" key="1">
    <citation type="submission" date="2013-05" db="EMBL/GenBank/DDBJ databases">
        <title>Draft genome of the parasitic nematode Anyclostoma ceylanicum.</title>
        <authorList>
            <person name="Mitreva M."/>
        </authorList>
    </citation>
    <scope>NUCLEOTIDE SEQUENCE [LARGE SCALE GENOMIC DNA]</scope>
</reference>
<dbReference type="Proteomes" id="UP000054495">
    <property type="component" value="Unassembled WGS sequence"/>
</dbReference>
<evidence type="ECO:0000256" key="5">
    <source>
        <dbReference type="SAM" id="Phobius"/>
    </source>
</evidence>
<dbReference type="EMBL" id="KE124897">
    <property type="protein sequence ID" value="EPB75550.1"/>
    <property type="molecule type" value="Genomic_DNA"/>
</dbReference>
<evidence type="ECO:0000313" key="7">
    <source>
        <dbReference type="Proteomes" id="UP000054495"/>
    </source>
</evidence>
<keyword evidence="4 5" id="KW-0472">Membrane</keyword>
<feature type="transmembrane region" description="Helical" evidence="5">
    <location>
        <begin position="111"/>
        <end position="130"/>
    </location>
</feature>
<feature type="transmembrane region" description="Helical" evidence="5">
    <location>
        <begin position="78"/>
        <end position="99"/>
    </location>
</feature>
<dbReference type="AlphaFoldDB" id="A0A0D6LU11"/>
<dbReference type="GO" id="GO:0016020">
    <property type="term" value="C:membrane"/>
    <property type="evidence" value="ECO:0007669"/>
    <property type="project" value="UniProtKB-SubCell"/>
</dbReference>
<evidence type="ECO:0000256" key="2">
    <source>
        <dbReference type="ARBA" id="ARBA00022692"/>
    </source>
</evidence>
<keyword evidence="3 5" id="KW-1133">Transmembrane helix</keyword>
<accession>A0A0D6LU11</accession>
<keyword evidence="7" id="KW-1185">Reference proteome</keyword>
<organism evidence="6 7">
    <name type="scientific">Ancylostoma ceylanicum</name>
    <dbReference type="NCBI Taxonomy" id="53326"/>
    <lineage>
        <taxon>Eukaryota</taxon>
        <taxon>Metazoa</taxon>
        <taxon>Ecdysozoa</taxon>
        <taxon>Nematoda</taxon>
        <taxon>Chromadorea</taxon>
        <taxon>Rhabditida</taxon>
        <taxon>Rhabditina</taxon>
        <taxon>Rhabditomorpha</taxon>
        <taxon>Strongyloidea</taxon>
        <taxon>Ancylostomatidae</taxon>
        <taxon>Ancylostomatinae</taxon>
        <taxon>Ancylostoma</taxon>
    </lineage>
</organism>
<feature type="transmembrane region" description="Helical" evidence="5">
    <location>
        <begin position="221"/>
        <end position="246"/>
    </location>
</feature>
<comment type="subcellular location">
    <subcellularLocation>
        <location evidence="1">Membrane</location>
        <topology evidence="1">Multi-pass membrane protein</topology>
    </subcellularLocation>
</comment>
<feature type="transmembrane region" description="Helical" evidence="5">
    <location>
        <begin position="258"/>
        <end position="279"/>
    </location>
</feature>
<dbReference type="SUPFAM" id="SSF81321">
    <property type="entry name" value="Family A G protein-coupled receptor-like"/>
    <property type="match status" value="1"/>
</dbReference>
<protein>
    <recommendedName>
        <fullName evidence="8">Serpentine receptor class gamma</fullName>
    </recommendedName>
</protein>
<evidence type="ECO:0000256" key="3">
    <source>
        <dbReference type="ARBA" id="ARBA00022989"/>
    </source>
</evidence>
<feature type="transmembrane region" description="Helical" evidence="5">
    <location>
        <begin position="190"/>
        <end position="215"/>
    </location>
</feature>
<feature type="transmembrane region" description="Helical" evidence="5">
    <location>
        <begin position="150"/>
        <end position="169"/>
    </location>
</feature>
<evidence type="ECO:0000256" key="1">
    <source>
        <dbReference type="ARBA" id="ARBA00004141"/>
    </source>
</evidence>
<dbReference type="Gene3D" id="1.20.1070.10">
    <property type="entry name" value="Rhodopsin 7-helix transmembrane proteins"/>
    <property type="match status" value="1"/>
</dbReference>
<feature type="transmembrane region" description="Helical" evidence="5">
    <location>
        <begin position="291"/>
        <end position="312"/>
    </location>
</feature>